<organism evidence="1 2">
    <name type="scientific">Portunus trituberculatus</name>
    <name type="common">Swimming crab</name>
    <name type="synonym">Neptunus trituberculatus</name>
    <dbReference type="NCBI Taxonomy" id="210409"/>
    <lineage>
        <taxon>Eukaryota</taxon>
        <taxon>Metazoa</taxon>
        <taxon>Ecdysozoa</taxon>
        <taxon>Arthropoda</taxon>
        <taxon>Crustacea</taxon>
        <taxon>Multicrustacea</taxon>
        <taxon>Malacostraca</taxon>
        <taxon>Eumalacostraca</taxon>
        <taxon>Eucarida</taxon>
        <taxon>Decapoda</taxon>
        <taxon>Pleocyemata</taxon>
        <taxon>Brachyura</taxon>
        <taxon>Eubrachyura</taxon>
        <taxon>Portunoidea</taxon>
        <taxon>Portunidae</taxon>
        <taxon>Portuninae</taxon>
        <taxon>Portunus</taxon>
    </lineage>
</organism>
<comment type="caution">
    <text evidence="1">The sequence shown here is derived from an EMBL/GenBank/DDBJ whole genome shotgun (WGS) entry which is preliminary data.</text>
</comment>
<evidence type="ECO:0000313" key="1">
    <source>
        <dbReference type="EMBL" id="MPC18155.1"/>
    </source>
</evidence>
<reference evidence="1 2" key="1">
    <citation type="submission" date="2019-05" db="EMBL/GenBank/DDBJ databases">
        <title>Another draft genome of Portunus trituberculatus and its Hox gene families provides insights of decapod evolution.</title>
        <authorList>
            <person name="Jeong J.-H."/>
            <person name="Song I."/>
            <person name="Kim S."/>
            <person name="Choi T."/>
            <person name="Kim D."/>
            <person name="Ryu S."/>
            <person name="Kim W."/>
        </authorList>
    </citation>
    <scope>NUCLEOTIDE SEQUENCE [LARGE SCALE GENOMIC DNA]</scope>
    <source>
        <tissue evidence="1">Muscle</tissue>
    </source>
</reference>
<sequence>MLANPCILYDLHAFSFLGRDEHQSEINLFHPHNPQGGEVMLAIPYIHHNPDASYLGRDEQ</sequence>
<evidence type="ECO:0000313" key="2">
    <source>
        <dbReference type="Proteomes" id="UP000324222"/>
    </source>
</evidence>
<protein>
    <submittedName>
        <fullName evidence="1">Uncharacterized protein</fullName>
    </submittedName>
</protein>
<accession>A0A5B7DAF8</accession>
<dbReference type="AlphaFoldDB" id="A0A5B7DAF8"/>
<gene>
    <name evidence="1" type="ORF">E2C01_011031</name>
</gene>
<name>A0A5B7DAF8_PORTR</name>
<proteinExistence type="predicted"/>
<dbReference type="EMBL" id="VSRR010000652">
    <property type="protein sequence ID" value="MPC18155.1"/>
    <property type="molecule type" value="Genomic_DNA"/>
</dbReference>
<dbReference type="Proteomes" id="UP000324222">
    <property type="component" value="Unassembled WGS sequence"/>
</dbReference>
<keyword evidence="2" id="KW-1185">Reference proteome</keyword>